<gene>
    <name evidence="2" type="ORF">DILT_LOCUS10276</name>
</gene>
<feature type="domain" description="Rho-GAP" evidence="1">
    <location>
        <begin position="1"/>
        <end position="84"/>
    </location>
</feature>
<reference evidence="2 3" key="1">
    <citation type="submission" date="2018-11" db="EMBL/GenBank/DDBJ databases">
        <authorList>
            <consortium name="Pathogen Informatics"/>
        </authorList>
    </citation>
    <scope>NUCLEOTIDE SEQUENCE [LARGE SCALE GENOMIC DNA]</scope>
</reference>
<protein>
    <recommendedName>
        <fullName evidence="1">Rho-GAP domain-containing protein</fullName>
    </recommendedName>
</protein>
<dbReference type="OrthoDB" id="19923at2759"/>
<organism evidence="2 3">
    <name type="scientific">Dibothriocephalus latus</name>
    <name type="common">Fish tapeworm</name>
    <name type="synonym">Diphyllobothrium latum</name>
    <dbReference type="NCBI Taxonomy" id="60516"/>
    <lineage>
        <taxon>Eukaryota</taxon>
        <taxon>Metazoa</taxon>
        <taxon>Spiralia</taxon>
        <taxon>Lophotrochozoa</taxon>
        <taxon>Platyhelminthes</taxon>
        <taxon>Cestoda</taxon>
        <taxon>Eucestoda</taxon>
        <taxon>Diphyllobothriidea</taxon>
        <taxon>Diphyllobothriidae</taxon>
        <taxon>Dibothriocephalus</taxon>
    </lineage>
</organism>
<dbReference type="Pfam" id="PF00620">
    <property type="entry name" value="RhoGAP"/>
    <property type="match status" value="1"/>
</dbReference>
<dbReference type="InterPro" id="IPR008936">
    <property type="entry name" value="Rho_GTPase_activation_prot"/>
</dbReference>
<dbReference type="InterPro" id="IPR000198">
    <property type="entry name" value="RhoGAP_dom"/>
</dbReference>
<accession>A0A3P7LBD1</accession>
<dbReference type="PROSITE" id="PS50238">
    <property type="entry name" value="RHOGAP"/>
    <property type="match status" value="1"/>
</dbReference>
<keyword evidence="3" id="KW-1185">Reference proteome</keyword>
<dbReference type="EMBL" id="UYRU01059299">
    <property type="protein sequence ID" value="VDN14445.1"/>
    <property type="molecule type" value="Genomic_DNA"/>
</dbReference>
<dbReference type="SUPFAM" id="SSF48350">
    <property type="entry name" value="GTPase activation domain, GAP"/>
    <property type="match status" value="1"/>
</dbReference>
<evidence type="ECO:0000313" key="2">
    <source>
        <dbReference type="EMBL" id="VDN14445.1"/>
    </source>
</evidence>
<evidence type="ECO:0000313" key="3">
    <source>
        <dbReference type="Proteomes" id="UP000281553"/>
    </source>
</evidence>
<name>A0A3P7LBD1_DIBLA</name>
<dbReference type="Proteomes" id="UP000281553">
    <property type="component" value="Unassembled WGS sequence"/>
</dbReference>
<proteinExistence type="predicted"/>
<dbReference type="GO" id="GO:0007165">
    <property type="term" value="P:signal transduction"/>
    <property type="evidence" value="ECO:0007669"/>
    <property type="project" value="InterPro"/>
</dbReference>
<evidence type="ECO:0000259" key="1">
    <source>
        <dbReference type="PROSITE" id="PS50238"/>
    </source>
</evidence>
<sequence>MTPEIAYSLLCSLPEANKRNIIMIIRLLGKITENVDKTKMTPSNLATVLYMSFYRRSDAGDIQPANPEVANIVTYVSEHCTAILKGDSKFIL</sequence>
<dbReference type="Gene3D" id="1.10.555.10">
    <property type="entry name" value="Rho GTPase activation protein"/>
    <property type="match status" value="1"/>
</dbReference>
<dbReference type="AlphaFoldDB" id="A0A3P7LBD1"/>